<feature type="domain" description="DUF4349" evidence="3">
    <location>
        <begin position="23"/>
        <end position="168"/>
    </location>
</feature>
<accession>A0A2S8BGN4</accession>
<dbReference type="InterPro" id="IPR025645">
    <property type="entry name" value="DUF4349"/>
</dbReference>
<gene>
    <name evidence="4" type="ORF">C1Y40_04045</name>
</gene>
<evidence type="ECO:0000259" key="3">
    <source>
        <dbReference type="Pfam" id="PF14257"/>
    </source>
</evidence>
<organism evidence="4 5">
    <name type="scientific">Mycobacterium talmoniae</name>
    <dbReference type="NCBI Taxonomy" id="1858794"/>
    <lineage>
        <taxon>Bacteria</taxon>
        <taxon>Bacillati</taxon>
        <taxon>Actinomycetota</taxon>
        <taxon>Actinomycetes</taxon>
        <taxon>Mycobacteriales</taxon>
        <taxon>Mycobacteriaceae</taxon>
        <taxon>Mycobacterium</taxon>
    </lineage>
</organism>
<feature type="coiled-coil region" evidence="1">
    <location>
        <begin position="65"/>
        <end position="101"/>
    </location>
</feature>
<evidence type="ECO:0000313" key="5">
    <source>
        <dbReference type="Proteomes" id="UP000238296"/>
    </source>
</evidence>
<keyword evidence="2" id="KW-0812">Transmembrane</keyword>
<comment type="caution">
    <text evidence="4">The sequence shown here is derived from an EMBL/GenBank/DDBJ whole genome shotgun (WGS) entry which is preliminary data.</text>
</comment>
<proteinExistence type="predicted"/>
<feature type="transmembrane region" description="Helical" evidence="2">
    <location>
        <begin position="147"/>
        <end position="171"/>
    </location>
</feature>
<keyword evidence="1" id="KW-0175">Coiled coil</keyword>
<evidence type="ECO:0000256" key="2">
    <source>
        <dbReference type="SAM" id="Phobius"/>
    </source>
</evidence>
<dbReference type="Pfam" id="PF14257">
    <property type="entry name" value="DUF4349"/>
    <property type="match status" value="1"/>
</dbReference>
<reference evidence="4 5" key="1">
    <citation type="journal article" date="2017" name="Int. J. Syst. Evol. Microbiol.">
        <title>Mycobacterium talmoniae sp. nov., a slowly growing mycobacterium isolated from human respiratory samples.</title>
        <authorList>
            <person name="Davidson R.M."/>
            <person name="DeGroote M.A."/>
            <person name="Marola J.L."/>
            <person name="Buss S."/>
            <person name="Jones V."/>
            <person name="McNeil M.R."/>
            <person name="Freifeld A.G."/>
            <person name="Elaine Epperson L."/>
            <person name="Hasan N.A."/>
            <person name="Jackson M."/>
            <person name="Iwen P.C."/>
            <person name="Salfinger M."/>
            <person name="Strong M."/>
        </authorList>
    </citation>
    <scope>NUCLEOTIDE SEQUENCE [LARGE SCALE GENOMIC DNA]</scope>
    <source>
        <strain evidence="4 5">ATCC BAA-2683</strain>
    </source>
</reference>
<evidence type="ECO:0000313" key="4">
    <source>
        <dbReference type="EMBL" id="PQM45786.1"/>
    </source>
</evidence>
<dbReference type="AlphaFoldDB" id="A0A2S8BGN4"/>
<keyword evidence="2" id="KW-1133">Transmembrane helix</keyword>
<dbReference type="Proteomes" id="UP000238296">
    <property type="component" value="Unassembled WGS sequence"/>
</dbReference>
<keyword evidence="2" id="KW-0472">Membrane</keyword>
<evidence type="ECO:0000256" key="1">
    <source>
        <dbReference type="SAM" id="Coils"/>
    </source>
</evidence>
<sequence length="179" mass="19286">MTAPNAARVVPHRRADRARPLPEVDEFLQDTKQLGDVTSVSLKHEDVTTGRVDLDARIAALQTSVDRLTALMKAATSTADLLQAEDALSKRQADLDSLRAQRTQLGDQISFATITVTVSAEAAAPSTGFVASVRHGWHALVSATHGAIAVVGFLLPWVPVLLLIAGGVMVLRRRIRRRP</sequence>
<name>A0A2S8BGN4_9MYCO</name>
<dbReference type="EMBL" id="PPEA01000587">
    <property type="protein sequence ID" value="PQM45786.1"/>
    <property type="molecule type" value="Genomic_DNA"/>
</dbReference>
<protein>
    <recommendedName>
        <fullName evidence="3">DUF4349 domain-containing protein</fullName>
    </recommendedName>
</protein>